<dbReference type="PIRSF" id="PIRSF000450">
    <property type="entry name" value="H_ser_succinyltr"/>
    <property type="match status" value="1"/>
</dbReference>
<dbReference type="InterPro" id="IPR029062">
    <property type="entry name" value="Class_I_gatase-like"/>
</dbReference>
<evidence type="ECO:0000256" key="6">
    <source>
        <dbReference type="HAMAP-Rule" id="MF_00295"/>
    </source>
</evidence>
<feature type="binding site" evidence="6">
    <location>
        <position position="163"/>
    </location>
    <ligand>
        <name>substrate</name>
    </ligand>
</feature>
<comment type="pathway">
    <text evidence="6">Amino-acid biosynthesis; L-methionine biosynthesis via de novo pathway; O-acetyl-L-homoserine from L-homoserine: step 1/1.</text>
</comment>
<dbReference type="PANTHER" id="PTHR20919">
    <property type="entry name" value="HOMOSERINE O-SUCCINYLTRANSFERASE"/>
    <property type="match status" value="1"/>
</dbReference>
<evidence type="ECO:0000313" key="9">
    <source>
        <dbReference type="Proteomes" id="UP000823616"/>
    </source>
</evidence>
<evidence type="ECO:0000256" key="2">
    <source>
        <dbReference type="ARBA" id="ARBA00022490"/>
    </source>
</evidence>
<comment type="caution">
    <text evidence="8">The sequence shown here is derived from an EMBL/GenBank/DDBJ whole genome shotgun (WGS) entry which is preliminary data.</text>
</comment>
<dbReference type="GO" id="GO:0019281">
    <property type="term" value="P:L-methionine biosynthetic process from homoserine via O-succinyl-L-homoserine and cystathionine"/>
    <property type="evidence" value="ECO:0007669"/>
    <property type="project" value="InterPro"/>
</dbReference>
<comment type="similarity">
    <text evidence="6">Belongs to the MetA family.</text>
</comment>
<evidence type="ECO:0000256" key="1">
    <source>
        <dbReference type="ARBA" id="ARBA00004496"/>
    </source>
</evidence>
<dbReference type="GO" id="GO:0005737">
    <property type="term" value="C:cytoplasm"/>
    <property type="evidence" value="ECO:0007669"/>
    <property type="project" value="UniProtKB-SubCell"/>
</dbReference>
<evidence type="ECO:0000256" key="3">
    <source>
        <dbReference type="ARBA" id="ARBA00022605"/>
    </source>
</evidence>
<feature type="active site" evidence="6">
    <location>
        <position position="237"/>
    </location>
</feature>
<feature type="active site" description="Proton acceptor" evidence="6">
    <location>
        <position position="235"/>
    </location>
</feature>
<feature type="binding site" evidence="6">
    <location>
        <position position="249"/>
    </location>
    <ligand>
        <name>substrate</name>
    </ligand>
</feature>
<comment type="catalytic activity">
    <reaction evidence="6">
        <text>L-homoserine + acetyl-CoA = O-acetyl-L-homoserine + CoA</text>
        <dbReference type="Rhea" id="RHEA:13701"/>
        <dbReference type="ChEBI" id="CHEBI:57287"/>
        <dbReference type="ChEBI" id="CHEBI:57288"/>
        <dbReference type="ChEBI" id="CHEBI:57476"/>
        <dbReference type="ChEBI" id="CHEBI:57716"/>
        <dbReference type="EC" id="2.3.1.31"/>
    </reaction>
</comment>
<gene>
    <name evidence="8" type="primary">metA</name>
    <name evidence="6" type="synonym">metAA</name>
    <name evidence="8" type="ORF">IAA96_00455</name>
</gene>
<dbReference type="InterPro" id="IPR033752">
    <property type="entry name" value="MetA_family"/>
</dbReference>
<sequence>MPVKIPASLPAAKTLADENIFVMDARRASTQDIRPLKIGIVNLMPTKQVTETQLLRLLGNTPLQIEITFLTMATHVSANTSPEYLKTFYRTFQSVRHEKFDGLVITGAPVENLPFEKVDYWEELKTILDWSTDHVFSTLFICWASQAALYHFYGIEKHHLDRKVFGIFEHKVLNPRHKLMRGFDDTFKAPHSRHTAIRREDAANHPELEILAESPEAGIFLMAEKEGRRIFVTGHAEYDADTLAAEYRRDREKGLDIAVPEHYFPDDDPAKIPPVGWRAHANLLFVNWLNYFVYQETPFDIERIDGKTAVS</sequence>
<dbReference type="SUPFAM" id="SSF52317">
    <property type="entry name" value="Class I glutamine amidotransferase-like"/>
    <property type="match status" value="1"/>
</dbReference>
<comment type="subcellular location">
    <subcellularLocation>
        <location evidence="1 6">Cytoplasm</location>
    </subcellularLocation>
</comment>
<dbReference type="InterPro" id="IPR005697">
    <property type="entry name" value="HST_MetA"/>
</dbReference>
<dbReference type="CDD" id="cd03131">
    <property type="entry name" value="GATase1_HTS"/>
    <property type="match status" value="1"/>
</dbReference>
<comment type="function">
    <text evidence="6">Transfers an acetyl group from acetyl-CoA to L-homoserine, forming acetyl-L-homoserine.</text>
</comment>
<dbReference type="NCBIfam" id="TIGR01001">
    <property type="entry name" value="metA"/>
    <property type="match status" value="1"/>
</dbReference>
<dbReference type="AlphaFoldDB" id="A0A9D9HG67"/>
<keyword evidence="4 6" id="KW-0808">Transferase</keyword>
<comment type="caution">
    <text evidence="6">Lacks conserved residue(s) required for the propagation of feature annotation.</text>
</comment>
<dbReference type="EC" id="2.3.1.31" evidence="6"/>
<name>A0A9D9HG67_9SPIR</name>
<evidence type="ECO:0000313" key="8">
    <source>
        <dbReference type="EMBL" id="MBO8449564.1"/>
    </source>
</evidence>
<accession>A0A9D9HG67</accession>
<dbReference type="Proteomes" id="UP000823616">
    <property type="component" value="Unassembled WGS sequence"/>
</dbReference>
<feature type="active site" description="Acyl-thioester intermediate" evidence="6 7">
    <location>
        <position position="142"/>
    </location>
</feature>
<evidence type="ECO:0000256" key="4">
    <source>
        <dbReference type="ARBA" id="ARBA00022679"/>
    </source>
</evidence>
<dbReference type="GO" id="GO:0004414">
    <property type="term" value="F:homoserine O-acetyltransferase activity"/>
    <property type="evidence" value="ECO:0007669"/>
    <property type="project" value="UniProtKB-EC"/>
</dbReference>
<reference evidence="8" key="2">
    <citation type="journal article" date="2021" name="PeerJ">
        <title>Extensive microbial diversity within the chicken gut microbiome revealed by metagenomics and culture.</title>
        <authorList>
            <person name="Gilroy R."/>
            <person name="Ravi A."/>
            <person name="Getino M."/>
            <person name="Pursley I."/>
            <person name="Horton D.L."/>
            <person name="Alikhan N.F."/>
            <person name="Baker D."/>
            <person name="Gharbi K."/>
            <person name="Hall N."/>
            <person name="Watson M."/>
            <person name="Adriaenssens E.M."/>
            <person name="Foster-Nyarko E."/>
            <person name="Jarju S."/>
            <person name="Secka A."/>
            <person name="Antonio M."/>
            <person name="Oren A."/>
            <person name="Chaudhuri R.R."/>
            <person name="La Ragione R."/>
            <person name="Hildebrand F."/>
            <person name="Pallen M.J."/>
        </authorList>
    </citation>
    <scope>NUCLEOTIDE SEQUENCE</scope>
    <source>
        <strain evidence="8">B3-4054</strain>
    </source>
</reference>
<feature type="site" description="Important for acyl-CoA specificity" evidence="6">
    <location>
        <position position="111"/>
    </location>
</feature>
<dbReference type="FunFam" id="3.40.50.880:FF:000004">
    <property type="entry name" value="Homoserine O-succinyltransferase"/>
    <property type="match status" value="1"/>
</dbReference>
<dbReference type="PANTHER" id="PTHR20919:SF0">
    <property type="entry name" value="HOMOSERINE O-SUCCINYLTRANSFERASE"/>
    <property type="match status" value="1"/>
</dbReference>
<protein>
    <recommendedName>
        <fullName evidence="6">Homoserine O-acetyltransferase</fullName>
        <shortName evidence="6">HAT</shortName>
        <ecNumber evidence="6">2.3.1.31</ecNumber>
    </recommendedName>
    <alternativeName>
        <fullName evidence="6">Homoserine transacetylase</fullName>
        <shortName evidence="6">HTA</shortName>
    </alternativeName>
</protein>
<evidence type="ECO:0000256" key="5">
    <source>
        <dbReference type="ARBA" id="ARBA00023315"/>
    </source>
</evidence>
<dbReference type="HAMAP" id="MF_00295">
    <property type="entry name" value="MetA_acyltransf"/>
    <property type="match status" value="1"/>
</dbReference>
<organism evidence="8 9">
    <name type="scientific">Candidatus Avitreponema avistercoris</name>
    <dbReference type="NCBI Taxonomy" id="2840705"/>
    <lineage>
        <taxon>Bacteria</taxon>
        <taxon>Pseudomonadati</taxon>
        <taxon>Spirochaetota</taxon>
        <taxon>Spirochaetia</taxon>
        <taxon>Spirochaetales</taxon>
        <taxon>Candidatus Avitreponema</taxon>
    </lineage>
</organism>
<dbReference type="Pfam" id="PF04204">
    <property type="entry name" value="HTS"/>
    <property type="match status" value="1"/>
</dbReference>
<evidence type="ECO:0000256" key="7">
    <source>
        <dbReference type="PIRSR" id="PIRSR000450-1"/>
    </source>
</evidence>
<keyword evidence="2 6" id="KW-0963">Cytoplasm</keyword>
<feature type="binding site" evidence="6">
    <location>
        <position position="192"/>
    </location>
    <ligand>
        <name>substrate</name>
    </ligand>
</feature>
<feature type="site" description="Important for substrate specificity" evidence="6">
    <location>
        <position position="192"/>
    </location>
</feature>
<dbReference type="Gene3D" id="3.40.50.880">
    <property type="match status" value="1"/>
</dbReference>
<proteinExistence type="inferred from homology"/>
<dbReference type="GO" id="GO:0008899">
    <property type="term" value="F:homoserine O-succinyltransferase activity"/>
    <property type="evidence" value="ECO:0007669"/>
    <property type="project" value="UniProtKB-UniRule"/>
</dbReference>
<keyword evidence="6" id="KW-0486">Methionine biosynthesis</keyword>
<keyword evidence="3 6" id="KW-0028">Amino-acid biosynthesis</keyword>
<reference evidence="8" key="1">
    <citation type="submission" date="2020-10" db="EMBL/GenBank/DDBJ databases">
        <authorList>
            <person name="Gilroy R."/>
        </authorList>
    </citation>
    <scope>NUCLEOTIDE SEQUENCE</scope>
    <source>
        <strain evidence="8">B3-4054</strain>
    </source>
</reference>
<keyword evidence="5 6" id="KW-0012">Acyltransferase</keyword>
<dbReference type="EMBL" id="JADIMS010000008">
    <property type="protein sequence ID" value="MBO8449564.1"/>
    <property type="molecule type" value="Genomic_DNA"/>
</dbReference>